<proteinExistence type="predicted"/>
<evidence type="ECO:0000313" key="2">
    <source>
        <dbReference type="Proteomes" id="UP000663860"/>
    </source>
</evidence>
<reference evidence="1" key="1">
    <citation type="submission" date="2021-02" db="EMBL/GenBank/DDBJ databases">
        <authorList>
            <person name="Nowell W R."/>
        </authorList>
    </citation>
    <scope>NUCLEOTIDE SEQUENCE</scope>
</reference>
<sequence length="77" mass="9201">MVDMVKNYFRTSLGSKRHDCKLIMVLNALKILMNKSTERLFNGQMFESKQTIESYYHFLRLLLHFIDVYPELGEIIK</sequence>
<comment type="caution">
    <text evidence="1">The sequence shown here is derived from an EMBL/GenBank/DDBJ whole genome shotgun (WGS) entry which is preliminary data.</text>
</comment>
<gene>
    <name evidence="1" type="ORF">IZO911_LOCUS14772</name>
</gene>
<dbReference type="EMBL" id="CAJNOE010000124">
    <property type="protein sequence ID" value="CAF0946993.1"/>
    <property type="molecule type" value="Genomic_DNA"/>
</dbReference>
<evidence type="ECO:0000313" key="1">
    <source>
        <dbReference type="EMBL" id="CAF0946993.1"/>
    </source>
</evidence>
<accession>A0A814D0Y6</accession>
<dbReference type="Proteomes" id="UP000663860">
    <property type="component" value="Unassembled WGS sequence"/>
</dbReference>
<protein>
    <submittedName>
        <fullName evidence="1">Uncharacterized protein</fullName>
    </submittedName>
</protein>
<dbReference type="AlphaFoldDB" id="A0A814D0Y6"/>
<organism evidence="1 2">
    <name type="scientific">Adineta steineri</name>
    <dbReference type="NCBI Taxonomy" id="433720"/>
    <lineage>
        <taxon>Eukaryota</taxon>
        <taxon>Metazoa</taxon>
        <taxon>Spiralia</taxon>
        <taxon>Gnathifera</taxon>
        <taxon>Rotifera</taxon>
        <taxon>Eurotatoria</taxon>
        <taxon>Bdelloidea</taxon>
        <taxon>Adinetida</taxon>
        <taxon>Adinetidae</taxon>
        <taxon>Adineta</taxon>
    </lineage>
</organism>
<name>A0A814D0Y6_9BILA</name>